<keyword evidence="1" id="KW-0812">Transmembrane</keyword>
<dbReference type="InterPro" id="IPR003832">
    <property type="entry name" value="DUF212"/>
</dbReference>
<sequence length="140" mass="15062">MEHLLANGPLVCAVLAWFLAQFAKVIHVLIKTREVNFAKFFASGGMPSSHSATVTALATATGIEHGVDSSLFALTFIFAIIVMYDASGVRLAVSKQAKILNDFFHGKAKNYKQLNELVGHTPYQVIVGAALGVVVAGFYY</sequence>
<organism evidence="2 3">
    <name type="scientific">Ectobacillus funiculus</name>
    <dbReference type="NCBI Taxonomy" id="137993"/>
    <lineage>
        <taxon>Bacteria</taxon>
        <taxon>Bacillati</taxon>
        <taxon>Bacillota</taxon>
        <taxon>Bacilli</taxon>
        <taxon>Bacillales</taxon>
        <taxon>Bacillaceae</taxon>
        <taxon>Ectobacillus</taxon>
    </lineage>
</organism>
<protein>
    <submittedName>
        <fullName evidence="2">Divergent PAP2 family protein</fullName>
    </submittedName>
</protein>
<keyword evidence="1" id="KW-1133">Transmembrane helix</keyword>
<gene>
    <name evidence="2" type="ORF">ACFFMS_10930</name>
</gene>
<dbReference type="PANTHER" id="PTHR31446">
    <property type="entry name" value="ACID PHOSPHATASE/VANADIUM-DEPENDENT HALOPEROXIDASE-RELATED PROTEIN"/>
    <property type="match status" value="1"/>
</dbReference>
<evidence type="ECO:0000313" key="3">
    <source>
        <dbReference type="Proteomes" id="UP001589609"/>
    </source>
</evidence>
<dbReference type="RefSeq" id="WP_342045488.1">
    <property type="nucleotide sequence ID" value="NZ_JBHMAF010000050.1"/>
</dbReference>
<evidence type="ECO:0000313" key="2">
    <source>
        <dbReference type="EMBL" id="MFB9758975.1"/>
    </source>
</evidence>
<feature type="transmembrane region" description="Helical" evidence="1">
    <location>
        <begin position="71"/>
        <end position="93"/>
    </location>
</feature>
<dbReference type="PANTHER" id="PTHR31446:SF29">
    <property type="entry name" value="ACID PHOSPHATASE_VANADIUM-DEPENDENT HALOPEROXIDASE-RELATED PROTEIN"/>
    <property type="match status" value="1"/>
</dbReference>
<keyword evidence="3" id="KW-1185">Reference proteome</keyword>
<accession>A0ABV5WF62</accession>
<name>A0ABV5WF62_9BACI</name>
<comment type="caution">
    <text evidence="2">The sequence shown here is derived from an EMBL/GenBank/DDBJ whole genome shotgun (WGS) entry which is preliminary data.</text>
</comment>
<dbReference type="Proteomes" id="UP001589609">
    <property type="component" value="Unassembled WGS sequence"/>
</dbReference>
<feature type="transmembrane region" description="Helical" evidence="1">
    <location>
        <begin position="6"/>
        <end position="30"/>
    </location>
</feature>
<dbReference type="EMBL" id="JBHMAF010000050">
    <property type="protein sequence ID" value="MFB9758975.1"/>
    <property type="molecule type" value="Genomic_DNA"/>
</dbReference>
<keyword evidence="1" id="KW-0472">Membrane</keyword>
<proteinExistence type="predicted"/>
<feature type="transmembrane region" description="Helical" evidence="1">
    <location>
        <begin position="121"/>
        <end position="139"/>
    </location>
</feature>
<reference evidence="2 3" key="1">
    <citation type="submission" date="2024-09" db="EMBL/GenBank/DDBJ databases">
        <authorList>
            <person name="Sun Q."/>
            <person name="Mori K."/>
        </authorList>
    </citation>
    <scope>NUCLEOTIDE SEQUENCE [LARGE SCALE GENOMIC DNA]</scope>
    <source>
        <strain evidence="2 3">JCM 11201</strain>
    </source>
</reference>
<evidence type="ECO:0000256" key="1">
    <source>
        <dbReference type="SAM" id="Phobius"/>
    </source>
</evidence>
<dbReference type="Pfam" id="PF02681">
    <property type="entry name" value="DUF212"/>
    <property type="match status" value="1"/>
</dbReference>